<proteinExistence type="predicted"/>
<keyword evidence="1" id="KW-1133">Transmembrane helix</keyword>
<gene>
    <name evidence="2" type="ORF">MNBD_NITROSPINAE01-1552</name>
</gene>
<name>A0A3B1BXT4_9ZZZZ</name>
<keyword evidence="1" id="KW-0812">Transmembrane</keyword>
<keyword evidence="1" id="KW-0472">Membrane</keyword>
<accession>A0A3B1BXT4</accession>
<feature type="transmembrane region" description="Helical" evidence="1">
    <location>
        <begin position="73"/>
        <end position="92"/>
    </location>
</feature>
<protein>
    <submittedName>
        <fullName evidence="2">Uncharacterized protein</fullName>
    </submittedName>
</protein>
<organism evidence="2">
    <name type="scientific">hydrothermal vent metagenome</name>
    <dbReference type="NCBI Taxonomy" id="652676"/>
    <lineage>
        <taxon>unclassified sequences</taxon>
        <taxon>metagenomes</taxon>
        <taxon>ecological metagenomes</taxon>
    </lineage>
</organism>
<sequence length="102" mass="11721">MALLLVWLVCRRWPGFLNLPESITPFAAFGWFVLSFAIAIVLVPLFFGTYAWYFDYDPDSTNPQADMIVISAAYWYSIFFVPIVTVILTWYLSVRTPGRGEP</sequence>
<evidence type="ECO:0000313" key="2">
    <source>
        <dbReference type="EMBL" id="VAX16634.1"/>
    </source>
</evidence>
<feature type="transmembrane region" description="Helical" evidence="1">
    <location>
        <begin position="28"/>
        <end position="53"/>
    </location>
</feature>
<evidence type="ECO:0000256" key="1">
    <source>
        <dbReference type="SAM" id="Phobius"/>
    </source>
</evidence>
<dbReference type="EMBL" id="UOGC01000034">
    <property type="protein sequence ID" value="VAX16634.1"/>
    <property type="molecule type" value="Genomic_DNA"/>
</dbReference>
<reference evidence="2" key="1">
    <citation type="submission" date="2018-06" db="EMBL/GenBank/DDBJ databases">
        <authorList>
            <person name="Zhirakovskaya E."/>
        </authorList>
    </citation>
    <scope>NUCLEOTIDE SEQUENCE</scope>
</reference>
<dbReference type="AlphaFoldDB" id="A0A3B1BXT4"/>